<keyword evidence="3" id="KW-1185">Reference proteome</keyword>
<accession>A0A8K0VZP6</accession>
<organism evidence="2 3">
    <name type="scientific">Paraphoma chrysanthemicola</name>
    <dbReference type="NCBI Taxonomy" id="798071"/>
    <lineage>
        <taxon>Eukaryota</taxon>
        <taxon>Fungi</taxon>
        <taxon>Dikarya</taxon>
        <taxon>Ascomycota</taxon>
        <taxon>Pezizomycotina</taxon>
        <taxon>Dothideomycetes</taxon>
        <taxon>Pleosporomycetidae</taxon>
        <taxon>Pleosporales</taxon>
        <taxon>Pleosporineae</taxon>
        <taxon>Phaeosphaeriaceae</taxon>
        <taxon>Paraphoma</taxon>
    </lineage>
</organism>
<evidence type="ECO:0000313" key="2">
    <source>
        <dbReference type="EMBL" id="KAH7088316.1"/>
    </source>
</evidence>
<evidence type="ECO:0000256" key="1">
    <source>
        <dbReference type="SAM" id="Phobius"/>
    </source>
</evidence>
<name>A0A8K0VZP6_9PLEO</name>
<dbReference type="AlphaFoldDB" id="A0A8K0VZP6"/>
<proteinExistence type="predicted"/>
<reference evidence="2" key="1">
    <citation type="journal article" date="2021" name="Nat. Commun.">
        <title>Genetic determinants of endophytism in the Arabidopsis root mycobiome.</title>
        <authorList>
            <person name="Mesny F."/>
            <person name="Miyauchi S."/>
            <person name="Thiergart T."/>
            <person name="Pickel B."/>
            <person name="Atanasova L."/>
            <person name="Karlsson M."/>
            <person name="Huettel B."/>
            <person name="Barry K.W."/>
            <person name="Haridas S."/>
            <person name="Chen C."/>
            <person name="Bauer D."/>
            <person name="Andreopoulos W."/>
            <person name="Pangilinan J."/>
            <person name="LaButti K."/>
            <person name="Riley R."/>
            <person name="Lipzen A."/>
            <person name="Clum A."/>
            <person name="Drula E."/>
            <person name="Henrissat B."/>
            <person name="Kohler A."/>
            <person name="Grigoriev I.V."/>
            <person name="Martin F.M."/>
            <person name="Hacquard S."/>
        </authorList>
    </citation>
    <scope>NUCLEOTIDE SEQUENCE</scope>
    <source>
        <strain evidence="2">MPI-SDFR-AT-0120</strain>
    </source>
</reference>
<comment type="caution">
    <text evidence="2">The sequence shown here is derived from an EMBL/GenBank/DDBJ whole genome shotgun (WGS) entry which is preliminary data.</text>
</comment>
<protein>
    <submittedName>
        <fullName evidence="2">Uncharacterized protein</fullName>
    </submittedName>
</protein>
<keyword evidence="1" id="KW-0472">Membrane</keyword>
<dbReference type="Proteomes" id="UP000813461">
    <property type="component" value="Unassembled WGS sequence"/>
</dbReference>
<dbReference type="EMBL" id="JAGMVJ010000008">
    <property type="protein sequence ID" value="KAH7088316.1"/>
    <property type="molecule type" value="Genomic_DNA"/>
</dbReference>
<sequence length="528" mass="58812">MEQLDEVAVVLPLSTEKQKAHLSPPQRFSPNVLQWRQTPTRSRQLGLLIVTIIALAVTFSPWTVNINLIKSIRVPDVGLESSELWKASPYISKAQYRYEKCSSVAATTSRYFEANVTSDGTDSQWKFLDSTRVEAYGSFRGQVNVRRGDPFQVSDITILVLTKSTDEEDLQNVLVHQIRSDFTLKYVESDAKKVCTEVEVYLFLRPRPAHQVHLLAFQTHILDINFDDGLEWEVENLLVQTSRGEIAFENAEWGFGHGLVHASRGRPSFGHGHSDEARPITSNNITLSSTSGDIGGYIEANGHIDARSETGWIGLGLIPPRHGFVDLKSISVHTLSGTIHFEVPIPYWPPQPHTHVTNIHTVSGEVWAYLPQGLFTNLTSDSIIMTAIVPYRAAISNGPSEIHTSSRFGPTRVRLQETNGDSPATTFSHDPLLTMISSHYMKAGRLDLLYPRTWLGTLEARIDDGPLNFGSGALEEVERGEGYIKARRGTRGHSRAQAHVEEGEMNIELGAEKTGMLSVRSESNMFML</sequence>
<gene>
    <name evidence="2" type="ORF">FB567DRAFT_524128</name>
</gene>
<keyword evidence="1" id="KW-0812">Transmembrane</keyword>
<evidence type="ECO:0000313" key="3">
    <source>
        <dbReference type="Proteomes" id="UP000813461"/>
    </source>
</evidence>
<keyword evidence="1" id="KW-1133">Transmembrane helix</keyword>
<feature type="transmembrane region" description="Helical" evidence="1">
    <location>
        <begin position="45"/>
        <end position="64"/>
    </location>
</feature>
<dbReference type="OrthoDB" id="3539644at2759"/>